<dbReference type="InterPro" id="IPR001433">
    <property type="entry name" value="OxRdtase_FAD/NAD-bd"/>
</dbReference>
<keyword evidence="6" id="KW-0560">Oxidoreductase</keyword>
<organism evidence="12 13">
    <name type="scientific">Brumimicrobium glaciale</name>
    <dbReference type="NCBI Taxonomy" id="200475"/>
    <lineage>
        <taxon>Bacteria</taxon>
        <taxon>Pseudomonadati</taxon>
        <taxon>Bacteroidota</taxon>
        <taxon>Flavobacteriia</taxon>
        <taxon>Flavobacteriales</taxon>
        <taxon>Crocinitomicaceae</taxon>
        <taxon>Brumimicrobium</taxon>
    </lineage>
</organism>
<dbReference type="Pfam" id="PF00111">
    <property type="entry name" value="Fer2"/>
    <property type="match status" value="1"/>
</dbReference>
<dbReference type="InterPro" id="IPR017938">
    <property type="entry name" value="Riboflavin_synthase-like_b-brl"/>
</dbReference>
<keyword evidence="7" id="KW-0408">Iron</keyword>
<dbReference type="GO" id="GO:0051537">
    <property type="term" value="F:2 iron, 2 sulfur cluster binding"/>
    <property type="evidence" value="ECO:0007669"/>
    <property type="project" value="UniProtKB-KW"/>
</dbReference>
<keyword evidence="8" id="KW-0411">Iron-sulfur</keyword>
<dbReference type="InterPro" id="IPR039261">
    <property type="entry name" value="FNR_nucleotide-bd"/>
</dbReference>
<proteinExistence type="predicted"/>
<dbReference type="CDD" id="cd06214">
    <property type="entry name" value="PA_degradation_oxidoreductase_like"/>
    <property type="match status" value="1"/>
</dbReference>
<evidence type="ECO:0000256" key="2">
    <source>
        <dbReference type="ARBA" id="ARBA00022630"/>
    </source>
</evidence>
<reference evidence="12 13" key="1">
    <citation type="submission" date="2019-02" db="EMBL/GenBank/DDBJ databases">
        <title>Genome sequence of the sea-ice species Brumimicrobium glaciale.</title>
        <authorList>
            <person name="Bowman J.P."/>
        </authorList>
    </citation>
    <scope>NUCLEOTIDE SEQUENCE [LARGE SCALE GENOMIC DNA]</scope>
    <source>
        <strain evidence="12 13">IC156</strain>
    </source>
</reference>
<dbReference type="InterPro" id="IPR001041">
    <property type="entry name" value="2Fe-2S_ferredoxin-type"/>
</dbReference>
<comment type="cofactor">
    <cofactor evidence="1">
        <name>FAD</name>
        <dbReference type="ChEBI" id="CHEBI:57692"/>
    </cofactor>
</comment>
<evidence type="ECO:0000256" key="7">
    <source>
        <dbReference type="ARBA" id="ARBA00023004"/>
    </source>
</evidence>
<dbReference type="GO" id="GO:0016491">
    <property type="term" value="F:oxidoreductase activity"/>
    <property type="evidence" value="ECO:0007669"/>
    <property type="project" value="UniProtKB-KW"/>
</dbReference>
<feature type="domain" description="FAD-binding FR-type" evidence="11">
    <location>
        <begin position="25"/>
        <end position="128"/>
    </location>
</feature>
<dbReference type="InterPro" id="IPR012675">
    <property type="entry name" value="Beta-grasp_dom_sf"/>
</dbReference>
<dbReference type="SUPFAM" id="SSF54292">
    <property type="entry name" value="2Fe-2S ferredoxin-like"/>
    <property type="match status" value="1"/>
</dbReference>
<keyword evidence="13" id="KW-1185">Reference proteome</keyword>
<dbReference type="InterPro" id="IPR036010">
    <property type="entry name" value="2Fe-2S_ferredoxin-like_sf"/>
</dbReference>
<dbReference type="EMBL" id="SETE01000004">
    <property type="protein sequence ID" value="RYM33492.1"/>
    <property type="molecule type" value="Genomic_DNA"/>
</dbReference>
<name>A0A4Q4KJQ4_9FLAO</name>
<feature type="compositionally biased region" description="Basic and acidic residues" evidence="9">
    <location>
        <begin position="10"/>
        <end position="23"/>
    </location>
</feature>
<dbReference type="SUPFAM" id="SSF52343">
    <property type="entry name" value="Ferredoxin reductase-like, C-terminal NADP-linked domain"/>
    <property type="match status" value="1"/>
</dbReference>
<accession>A0A4Q4KJQ4</accession>
<evidence type="ECO:0000256" key="3">
    <source>
        <dbReference type="ARBA" id="ARBA00022714"/>
    </source>
</evidence>
<evidence type="ECO:0000256" key="4">
    <source>
        <dbReference type="ARBA" id="ARBA00022723"/>
    </source>
</evidence>
<dbReference type="Gene3D" id="3.10.20.30">
    <property type="match status" value="1"/>
</dbReference>
<evidence type="ECO:0000313" key="13">
    <source>
        <dbReference type="Proteomes" id="UP000293952"/>
    </source>
</evidence>
<dbReference type="OrthoDB" id="9789468at2"/>
<feature type="region of interest" description="Disordered" evidence="9">
    <location>
        <begin position="1"/>
        <end position="23"/>
    </location>
</feature>
<comment type="caution">
    <text evidence="12">The sequence shown here is derived from an EMBL/GenBank/DDBJ whole genome shotgun (WGS) entry which is preliminary data.</text>
</comment>
<dbReference type="Pfam" id="PF00970">
    <property type="entry name" value="FAD_binding_6"/>
    <property type="match status" value="1"/>
</dbReference>
<evidence type="ECO:0000259" key="10">
    <source>
        <dbReference type="PROSITE" id="PS51085"/>
    </source>
</evidence>
<keyword evidence="3" id="KW-0001">2Fe-2S</keyword>
<dbReference type="RefSeq" id="WP_130093952.1">
    <property type="nucleotide sequence ID" value="NZ_SETE01000004.1"/>
</dbReference>
<gene>
    <name evidence="12" type="ORF">ERX46_11170</name>
</gene>
<sequence>MSLFKKVFGGKKESSKDNKKATKEQSSAVLKIKQIDRLTEDAVKVVFEVPEALKVSYAYVPGQYLNLIMDINGKAEHRSYSICSDVNEPLAIGIKKVEKGVVSSHFNDKAKVGDEIEVSFPIGNFKMAKVDGNYVAIAAGSGITPVLSIAKLINGTGEGHLDLFYANRNDQSIMFEEELNLLSADKVKTTHIFSEQEKEGYLHGMLTEEVITGIIKNNLELLKAKGFYLCGPEPVIINAQNVLKKFGVPDEKMFYELFTTPVLMESTKESVVSNFTGISKVTVILDDEEEVFELATDGDTILEEVESHGIDAPYSCRGAICCTCKAKVLKGSATMEKNFTLTDSEIKDGYILTCQAHPNSEELIISYDE</sequence>
<keyword evidence="4" id="KW-0479">Metal-binding</keyword>
<dbReference type="PRINTS" id="PR00406">
    <property type="entry name" value="CYTB5RDTASE"/>
</dbReference>
<dbReference type="Gene3D" id="2.40.30.10">
    <property type="entry name" value="Translation factors"/>
    <property type="match status" value="1"/>
</dbReference>
<dbReference type="Proteomes" id="UP000293952">
    <property type="component" value="Unassembled WGS sequence"/>
</dbReference>
<keyword evidence="2" id="KW-0285">Flavoprotein</keyword>
<feature type="domain" description="2Fe-2S ferredoxin-type" evidence="10">
    <location>
        <begin position="279"/>
        <end position="369"/>
    </location>
</feature>
<dbReference type="GO" id="GO:0050660">
    <property type="term" value="F:flavin adenine dinucleotide binding"/>
    <property type="evidence" value="ECO:0007669"/>
    <property type="project" value="TreeGrafter"/>
</dbReference>
<evidence type="ECO:0000256" key="9">
    <source>
        <dbReference type="SAM" id="MobiDB-lite"/>
    </source>
</evidence>
<evidence type="ECO:0000259" key="11">
    <source>
        <dbReference type="PROSITE" id="PS51384"/>
    </source>
</evidence>
<dbReference type="SUPFAM" id="SSF63380">
    <property type="entry name" value="Riboflavin synthase domain-like"/>
    <property type="match status" value="1"/>
</dbReference>
<dbReference type="Gene3D" id="3.40.50.80">
    <property type="entry name" value="Nucleotide-binding domain of ferredoxin-NADP reductase (FNR) module"/>
    <property type="match status" value="1"/>
</dbReference>
<evidence type="ECO:0000256" key="1">
    <source>
        <dbReference type="ARBA" id="ARBA00001974"/>
    </source>
</evidence>
<dbReference type="InterPro" id="IPR050415">
    <property type="entry name" value="MRET"/>
</dbReference>
<dbReference type="PANTHER" id="PTHR47354:SF8">
    <property type="entry name" value="1,2-PHENYLACETYL-COA EPOXIDASE, SUBUNIT E"/>
    <property type="match status" value="1"/>
</dbReference>
<dbReference type="InterPro" id="IPR001709">
    <property type="entry name" value="Flavoprot_Pyr_Nucl_cyt_Rdtase"/>
</dbReference>
<dbReference type="PROSITE" id="PS51085">
    <property type="entry name" value="2FE2S_FER_2"/>
    <property type="match status" value="1"/>
</dbReference>
<dbReference type="AlphaFoldDB" id="A0A4Q4KJQ4"/>
<dbReference type="GO" id="GO:0046872">
    <property type="term" value="F:metal ion binding"/>
    <property type="evidence" value="ECO:0007669"/>
    <property type="project" value="UniProtKB-KW"/>
</dbReference>
<protein>
    <submittedName>
        <fullName evidence="12">2Fe-2S iron-sulfur cluster binding domain-containing protein</fullName>
    </submittedName>
</protein>
<evidence type="ECO:0000256" key="6">
    <source>
        <dbReference type="ARBA" id="ARBA00023002"/>
    </source>
</evidence>
<evidence type="ECO:0000313" key="12">
    <source>
        <dbReference type="EMBL" id="RYM33492.1"/>
    </source>
</evidence>
<dbReference type="PROSITE" id="PS51384">
    <property type="entry name" value="FAD_FR"/>
    <property type="match status" value="1"/>
</dbReference>
<dbReference type="CDD" id="cd00207">
    <property type="entry name" value="fer2"/>
    <property type="match status" value="1"/>
</dbReference>
<dbReference type="Pfam" id="PF00175">
    <property type="entry name" value="NAD_binding_1"/>
    <property type="match status" value="1"/>
</dbReference>
<dbReference type="PANTHER" id="PTHR47354">
    <property type="entry name" value="NADH OXIDOREDUCTASE HCR"/>
    <property type="match status" value="1"/>
</dbReference>
<dbReference type="InterPro" id="IPR017927">
    <property type="entry name" value="FAD-bd_FR_type"/>
</dbReference>
<dbReference type="PRINTS" id="PR00371">
    <property type="entry name" value="FPNCR"/>
</dbReference>
<evidence type="ECO:0000256" key="5">
    <source>
        <dbReference type="ARBA" id="ARBA00022827"/>
    </source>
</evidence>
<evidence type="ECO:0000256" key="8">
    <source>
        <dbReference type="ARBA" id="ARBA00023014"/>
    </source>
</evidence>
<keyword evidence="5" id="KW-0274">FAD</keyword>
<dbReference type="InterPro" id="IPR008333">
    <property type="entry name" value="Cbr1-like_FAD-bd_dom"/>
</dbReference>